<feature type="compositionally biased region" description="Polar residues" evidence="1">
    <location>
        <begin position="66"/>
        <end position="84"/>
    </location>
</feature>
<sequence>MSTQVLRSQTKTALLTIPFEESGGDVYVPTTASTGALTALVLISYTKRRIALTPPLHVDTKHIKSQDSAAGNQTDNGDSSSFVSELTTTMGSASNAELVDLHLSVSHGGGSSVYEVALSQIKEEDEEHRKNLRNVRQQRNWELSQIWDVFQEQISDVGGMVEKVNTEFEDFITETCNELNRYHAKFTKAVKGSKQSLDIFGWPTESPLMKLPKL</sequence>
<reference evidence="2 3" key="1">
    <citation type="journal article" date="2012" name="BMC Genomics">
        <title>Comparative genomics of the white-rot fungi, Phanerochaete carnosa and P. chrysosporium, to elucidate the genetic basis of the distinct wood types they colonize.</title>
        <authorList>
            <person name="Suzuki H."/>
            <person name="MacDonald J."/>
            <person name="Syed K."/>
            <person name="Salamov A."/>
            <person name="Hori C."/>
            <person name="Aerts A."/>
            <person name="Henrissat B."/>
            <person name="Wiebenga A."/>
            <person name="vanKuyk P.A."/>
            <person name="Barry K."/>
            <person name="Lindquist E."/>
            <person name="LaButti K."/>
            <person name="Lapidus A."/>
            <person name="Lucas S."/>
            <person name="Coutinho P."/>
            <person name="Gong Y."/>
            <person name="Samejima M."/>
            <person name="Mahadevan R."/>
            <person name="Abou-Zaid M."/>
            <person name="de Vries R.P."/>
            <person name="Igarashi K."/>
            <person name="Yadav J.S."/>
            <person name="Grigoriev I.V."/>
            <person name="Master E.R."/>
        </authorList>
    </citation>
    <scope>NUCLEOTIDE SEQUENCE [LARGE SCALE GENOMIC DNA]</scope>
    <source>
        <strain evidence="2 3">HHB-10118-sp</strain>
    </source>
</reference>
<keyword evidence="3" id="KW-1185">Reference proteome</keyword>
<dbReference type="RefSeq" id="XP_007402087.1">
    <property type="nucleotide sequence ID" value="XM_007402025.1"/>
</dbReference>
<dbReference type="KEGG" id="pco:PHACADRAFT_188919"/>
<dbReference type="HOGENOM" id="CLU_112125_0_0_1"/>
<gene>
    <name evidence="2" type="ORF">PHACADRAFT_188919</name>
</gene>
<feature type="region of interest" description="Disordered" evidence="1">
    <location>
        <begin position="63"/>
        <end position="84"/>
    </location>
</feature>
<dbReference type="InParanoid" id="K5WGP9"/>
<dbReference type="AlphaFoldDB" id="K5WGP9"/>
<proteinExistence type="predicted"/>
<evidence type="ECO:0000313" key="2">
    <source>
        <dbReference type="EMBL" id="EKM49352.1"/>
    </source>
</evidence>
<dbReference type="GeneID" id="18910519"/>
<accession>K5WGP9</accession>
<organism evidence="2 3">
    <name type="scientific">Phanerochaete carnosa (strain HHB-10118-sp)</name>
    <name type="common">White-rot fungus</name>
    <name type="synonym">Peniophora carnosa</name>
    <dbReference type="NCBI Taxonomy" id="650164"/>
    <lineage>
        <taxon>Eukaryota</taxon>
        <taxon>Fungi</taxon>
        <taxon>Dikarya</taxon>
        <taxon>Basidiomycota</taxon>
        <taxon>Agaricomycotina</taxon>
        <taxon>Agaricomycetes</taxon>
        <taxon>Polyporales</taxon>
        <taxon>Phanerochaetaceae</taxon>
        <taxon>Phanerochaete</taxon>
    </lineage>
</organism>
<name>K5WGP9_PHACS</name>
<evidence type="ECO:0000313" key="3">
    <source>
        <dbReference type="Proteomes" id="UP000008370"/>
    </source>
</evidence>
<evidence type="ECO:0000256" key="1">
    <source>
        <dbReference type="SAM" id="MobiDB-lite"/>
    </source>
</evidence>
<dbReference type="EMBL" id="JH930482">
    <property type="protein sequence ID" value="EKM49352.1"/>
    <property type="molecule type" value="Genomic_DNA"/>
</dbReference>
<protein>
    <submittedName>
        <fullName evidence="2">Uncharacterized protein</fullName>
    </submittedName>
</protein>
<dbReference type="Proteomes" id="UP000008370">
    <property type="component" value="Unassembled WGS sequence"/>
</dbReference>